<feature type="domain" description="HTH gntR-type" evidence="6">
    <location>
        <begin position="42"/>
        <end position="110"/>
    </location>
</feature>
<sequence>MTSDARHRRELDLLTIGTERDDPDDRARSWSEDLRTVVRRGEGVSAGLAEAIRSAARSGALRAGVRMPSSRALAEDLGVSRNTVTEAYTQLVAEGWLATRQGSGTWLADRAGDGPDVAPIDIGSRLEEIASFRYSFEPGSPDVSAFPREAWAAAARRALLAAPSRSLGYIDSRGDPGLRHTLAEYLGRVRGVVCHPEQVVVCSGFTQALAVLSRVIASRRGVLALEEQRHWHHTVVVHTAGVRTLTLPLDEDGADVARLPSTSATAVLLTPAHQYPSGARLSTARRRAVIEWARTSGGLIVEDDYDGEFPDPRGRHRALQGLEPGHVAYCGTVSKTLAPGIRLGWVVAPPVWVGEIVRTKRNLDQQAGVLTQLTLDDLITSGEYDRHVRRSRLAYRRRREALASTVRMAAPWADIQGGIGGLHVVLTWSDRPGMPTVEAVQDSCARLGVSPPPALTRFGPVPAGRAGVVIGFATPAEHEFRGALAALASALRAAAAEAGPAEV</sequence>
<keyword evidence="3" id="KW-0805">Transcription regulation</keyword>
<protein>
    <submittedName>
        <fullName evidence="7">Transcriptional regulator, GntR family with aminotransferase domain</fullName>
    </submittedName>
</protein>
<dbReference type="InterPro" id="IPR036390">
    <property type="entry name" value="WH_DNA-bd_sf"/>
</dbReference>
<dbReference type="PROSITE" id="PS50949">
    <property type="entry name" value="HTH_GNTR"/>
    <property type="match status" value="1"/>
</dbReference>
<organism evidence="7 8">
    <name type="scientific">Beutenbergia cavernae (strain ATCC BAA-8 / DSM 12333 / CCUG 43141 / JCM 11478 / NBRC 16432 / NCIMB 13614 / HKI 0122)</name>
    <dbReference type="NCBI Taxonomy" id="471853"/>
    <lineage>
        <taxon>Bacteria</taxon>
        <taxon>Bacillati</taxon>
        <taxon>Actinomycetota</taxon>
        <taxon>Actinomycetes</taxon>
        <taxon>Micrococcales</taxon>
        <taxon>Beutenbergiaceae</taxon>
        <taxon>Beutenbergia</taxon>
    </lineage>
</organism>
<keyword evidence="5" id="KW-0804">Transcription</keyword>
<evidence type="ECO:0000313" key="7">
    <source>
        <dbReference type="EMBL" id="ACQ78674.1"/>
    </source>
</evidence>
<dbReference type="Gene3D" id="3.40.640.10">
    <property type="entry name" value="Type I PLP-dependent aspartate aminotransferase-like (Major domain)"/>
    <property type="match status" value="1"/>
</dbReference>
<keyword evidence="4" id="KW-0238">DNA-binding</keyword>
<dbReference type="EMBL" id="CP001618">
    <property type="protein sequence ID" value="ACQ78674.1"/>
    <property type="molecule type" value="Genomic_DNA"/>
</dbReference>
<evidence type="ECO:0000256" key="2">
    <source>
        <dbReference type="ARBA" id="ARBA00022898"/>
    </source>
</evidence>
<dbReference type="OrthoDB" id="594134at2"/>
<dbReference type="SUPFAM" id="SSF46785">
    <property type="entry name" value="Winged helix' DNA-binding domain"/>
    <property type="match status" value="1"/>
</dbReference>
<comment type="similarity">
    <text evidence="1">In the C-terminal section; belongs to the class-I pyridoxal-phosphate-dependent aminotransferase family.</text>
</comment>
<dbReference type="SUPFAM" id="SSF53383">
    <property type="entry name" value="PLP-dependent transferases"/>
    <property type="match status" value="1"/>
</dbReference>
<dbReference type="InterPro" id="IPR015424">
    <property type="entry name" value="PyrdxlP-dep_Trfase"/>
</dbReference>
<evidence type="ECO:0000256" key="3">
    <source>
        <dbReference type="ARBA" id="ARBA00023015"/>
    </source>
</evidence>
<dbReference type="PRINTS" id="PR00035">
    <property type="entry name" value="HTHGNTR"/>
</dbReference>
<dbReference type="GO" id="GO:0003700">
    <property type="term" value="F:DNA-binding transcription factor activity"/>
    <property type="evidence" value="ECO:0007669"/>
    <property type="project" value="InterPro"/>
</dbReference>
<name>C5BWZ9_BEUC1</name>
<dbReference type="InterPro" id="IPR004839">
    <property type="entry name" value="Aminotransferase_I/II_large"/>
</dbReference>
<keyword evidence="7" id="KW-0808">Transferase</keyword>
<keyword evidence="2" id="KW-0663">Pyridoxal phosphate</keyword>
<dbReference type="HOGENOM" id="CLU_017584_0_1_11"/>
<dbReference type="PANTHER" id="PTHR46577:SF1">
    <property type="entry name" value="HTH-TYPE TRANSCRIPTIONAL REGULATORY PROTEIN GABR"/>
    <property type="match status" value="1"/>
</dbReference>
<keyword evidence="7" id="KW-0032">Aminotransferase</keyword>
<dbReference type="RefSeq" id="WP_012725454.1">
    <property type="nucleotide sequence ID" value="NC_012669.1"/>
</dbReference>
<evidence type="ECO:0000256" key="1">
    <source>
        <dbReference type="ARBA" id="ARBA00005384"/>
    </source>
</evidence>
<dbReference type="AlphaFoldDB" id="C5BWZ9"/>
<reference evidence="7 8" key="1">
    <citation type="journal article" date="2009" name="Stand. Genomic Sci.">
        <title>Complete genome sequence of Beutenbergia cavernae type strain (HKI 0122).</title>
        <authorList>
            <person name="Land M."/>
            <person name="Pukall R."/>
            <person name="Abt B."/>
            <person name="Goker M."/>
            <person name="Rohde M."/>
            <person name="Glavina Del Rio T."/>
            <person name="Tice H."/>
            <person name="Copeland A."/>
            <person name="Cheng J.F."/>
            <person name="Lucas S."/>
            <person name="Chen F."/>
            <person name="Nolan M."/>
            <person name="Bruce D."/>
            <person name="Goodwin L."/>
            <person name="Pitluck S."/>
            <person name="Ivanova N."/>
            <person name="Mavromatis K."/>
            <person name="Ovchinnikova G."/>
            <person name="Pati A."/>
            <person name="Chen A."/>
            <person name="Palaniappan K."/>
            <person name="Hauser L."/>
            <person name="Chang Y.J."/>
            <person name="Jefferies C.C."/>
            <person name="Saunders E."/>
            <person name="Brettin T."/>
            <person name="Detter J.C."/>
            <person name="Han C."/>
            <person name="Chain P."/>
            <person name="Bristow J."/>
            <person name="Eisen J.A."/>
            <person name="Markowitz V."/>
            <person name="Hugenholtz P."/>
            <person name="Kyrpides N.C."/>
            <person name="Klenk H.P."/>
            <person name="Lapidus A."/>
        </authorList>
    </citation>
    <scope>NUCLEOTIDE SEQUENCE [LARGE SCALE GENOMIC DNA]</scope>
    <source>
        <strain evidence="8">ATCC BAA-8 / DSM 12333 / NBRC 16432</strain>
    </source>
</reference>
<dbReference type="GO" id="GO:0030170">
    <property type="term" value="F:pyridoxal phosphate binding"/>
    <property type="evidence" value="ECO:0007669"/>
    <property type="project" value="InterPro"/>
</dbReference>
<dbReference type="InterPro" id="IPR000524">
    <property type="entry name" value="Tscrpt_reg_HTH_GntR"/>
</dbReference>
<keyword evidence="8" id="KW-1185">Reference proteome</keyword>
<evidence type="ECO:0000259" key="6">
    <source>
        <dbReference type="PROSITE" id="PS50949"/>
    </source>
</evidence>
<dbReference type="GO" id="GO:0003677">
    <property type="term" value="F:DNA binding"/>
    <property type="evidence" value="ECO:0007669"/>
    <property type="project" value="UniProtKB-KW"/>
</dbReference>
<dbReference type="GO" id="GO:0008483">
    <property type="term" value="F:transaminase activity"/>
    <property type="evidence" value="ECO:0007669"/>
    <property type="project" value="UniProtKB-KW"/>
</dbReference>
<evidence type="ECO:0000256" key="4">
    <source>
        <dbReference type="ARBA" id="ARBA00023125"/>
    </source>
</evidence>
<dbReference type="Proteomes" id="UP000007962">
    <property type="component" value="Chromosome"/>
</dbReference>
<dbReference type="SMART" id="SM00345">
    <property type="entry name" value="HTH_GNTR"/>
    <property type="match status" value="1"/>
</dbReference>
<dbReference type="Pfam" id="PF00155">
    <property type="entry name" value="Aminotran_1_2"/>
    <property type="match status" value="1"/>
</dbReference>
<dbReference type="STRING" id="471853.Bcav_0410"/>
<dbReference type="InterPro" id="IPR051446">
    <property type="entry name" value="HTH_trans_reg/aminotransferase"/>
</dbReference>
<evidence type="ECO:0000313" key="8">
    <source>
        <dbReference type="Proteomes" id="UP000007962"/>
    </source>
</evidence>
<dbReference type="CDD" id="cd07377">
    <property type="entry name" value="WHTH_GntR"/>
    <property type="match status" value="1"/>
</dbReference>
<accession>C5BWZ9</accession>
<dbReference type="InterPro" id="IPR036388">
    <property type="entry name" value="WH-like_DNA-bd_sf"/>
</dbReference>
<dbReference type="InterPro" id="IPR015421">
    <property type="entry name" value="PyrdxlP-dep_Trfase_major"/>
</dbReference>
<dbReference type="KEGG" id="bcv:Bcav_0410"/>
<evidence type="ECO:0000256" key="5">
    <source>
        <dbReference type="ARBA" id="ARBA00023163"/>
    </source>
</evidence>
<gene>
    <name evidence="7" type="ordered locus">Bcav_0410</name>
</gene>
<proteinExistence type="inferred from homology"/>
<dbReference type="Gene3D" id="1.10.10.10">
    <property type="entry name" value="Winged helix-like DNA-binding domain superfamily/Winged helix DNA-binding domain"/>
    <property type="match status" value="1"/>
</dbReference>
<dbReference type="Pfam" id="PF00392">
    <property type="entry name" value="GntR"/>
    <property type="match status" value="1"/>
</dbReference>
<dbReference type="PANTHER" id="PTHR46577">
    <property type="entry name" value="HTH-TYPE TRANSCRIPTIONAL REGULATORY PROTEIN GABR"/>
    <property type="match status" value="1"/>
</dbReference>
<dbReference type="eggNOG" id="COG1167">
    <property type="taxonomic scope" value="Bacteria"/>
</dbReference>
<dbReference type="CDD" id="cd00609">
    <property type="entry name" value="AAT_like"/>
    <property type="match status" value="1"/>
</dbReference>